<protein>
    <submittedName>
        <fullName evidence="2">Uncharacterized protein</fullName>
    </submittedName>
</protein>
<dbReference type="PROSITE" id="PS51318">
    <property type="entry name" value="TAT"/>
    <property type="match status" value="1"/>
</dbReference>
<dbReference type="STRING" id="1108595.BKX93_20240"/>
<sequence length="146" mass="14915">MNTRRISRYALLASAVMAAGLLTTAALAASQPPSRAVSAAATAAVATVITKTYSVIVNTDGTLAVGPAGASSNNFGGNYGYFEVIFPSDVSKCVYTATLGDPSPTFPALGFISVTLRSGNPNGVFVRTADTTGTANDHAFHLHVQC</sequence>
<proteinExistence type="predicted"/>
<evidence type="ECO:0000256" key="1">
    <source>
        <dbReference type="SAM" id="SignalP"/>
    </source>
</evidence>
<gene>
    <name evidence="2" type="ORF">BKX93_20240</name>
</gene>
<dbReference type="AlphaFoldDB" id="A0A1D9LLE4"/>
<keyword evidence="1" id="KW-0732">Signal</keyword>
<evidence type="ECO:0000313" key="3">
    <source>
        <dbReference type="Proteomes" id="UP000178776"/>
    </source>
</evidence>
<dbReference type="EMBL" id="CP017707">
    <property type="protein sequence ID" value="AOZ52096.1"/>
    <property type="molecule type" value="Genomic_DNA"/>
</dbReference>
<name>A0A1D9LLE4_9NEIS</name>
<feature type="chain" id="PRO_5009443265" evidence="1">
    <location>
        <begin position="29"/>
        <end position="146"/>
    </location>
</feature>
<feature type="signal peptide" evidence="1">
    <location>
        <begin position="1"/>
        <end position="28"/>
    </location>
</feature>
<dbReference type="InterPro" id="IPR006311">
    <property type="entry name" value="TAT_signal"/>
</dbReference>
<dbReference type="GeneID" id="68843534"/>
<dbReference type="KEGG" id="cvc:BKX93_20240"/>
<evidence type="ECO:0000313" key="2">
    <source>
        <dbReference type="EMBL" id="AOZ52096.1"/>
    </source>
</evidence>
<dbReference type="RefSeq" id="WP_052717704.1">
    <property type="nucleotide sequence ID" value="NZ_CP017707.1"/>
</dbReference>
<reference evidence="2 3" key="1">
    <citation type="submission" date="2016-10" db="EMBL/GenBank/DDBJ databases">
        <title>Chromobacterium muskegensis sp. nov., an insecticidal bacterium isolated from Sphagnum bogs.</title>
        <authorList>
            <person name="Sparks M.E."/>
            <person name="Blackburn M.B."/>
            <person name="Gundersen-Rindal D.E."/>
            <person name="Mitchell A."/>
            <person name="Farrar R."/>
            <person name="Kuhar D."/>
        </authorList>
    </citation>
    <scope>NUCLEOTIDE SEQUENCE [LARGE SCALE GENOMIC DNA]</scope>
    <source>
        <strain evidence="2 3">21-1</strain>
    </source>
</reference>
<dbReference type="Proteomes" id="UP000178776">
    <property type="component" value="Chromosome"/>
</dbReference>
<accession>A0A1D9LLE4</accession>
<organism evidence="2 3">
    <name type="scientific">Chromobacterium vaccinii</name>
    <dbReference type="NCBI Taxonomy" id="1108595"/>
    <lineage>
        <taxon>Bacteria</taxon>
        <taxon>Pseudomonadati</taxon>
        <taxon>Pseudomonadota</taxon>
        <taxon>Betaproteobacteria</taxon>
        <taxon>Neisseriales</taxon>
        <taxon>Chromobacteriaceae</taxon>
        <taxon>Chromobacterium</taxon>
    </lineage>
</organism>